<keyword evidence="1" id="KW-0812">Transmembrane</keyword>
<keyword evidence="1" id="KW-0472">Membrane</keyword>
<reference evidence="2 3" key="1">
    <citation type="submission" date="2018-08" db="EMBL/GenBank/DDBJ databases">
        <title>Genomic Encyclopedia of Archaeal and Bacterial Type Strains, Phase II (KMG-II): from individual species to whole genera.</title>
        <authorList>
            <person name="Goeker M."/>
        </authorList>
    </citation>
    <scope>NUCLEOTIDE SEQUENCE [LARGE SCALE GENOMIC DNA]</scope>
    <source>
        <strain evidence="2 3">DSM 582</strain>
    </source>
</reference>
<keyword evidence="1" id="KW-1133">Transmembrane helix</keyword>
<gene>
    <name evidence="2" type="ORF">ATH84_106416</name>
</gene>
<comment type="caution">
    <text evidence="2">The sequence shown here is derived from an EMBL/GenBank/DDBJ whole genome shotgun (WGS) entry which is preliminary data.</text>
</comment>
<protein>
    <submittedName>
        <fullName evidence="2">HAE1 family hydrophobic/amphiphilic exporter-1</fullName>
    </submittedName>
</protein>
<name>A0AAQ0HDR7_PARVE</name>
<keyword evidence="3" id="KW-1185">Reference proteome</keyword>
<evidence type="ECO:0000313" key="2">
    <source>
        <dbReference type="EMBL" id="REG28331.1"/>
    </source>
</evidence>
<feature type="transmembrane region" description="Helical" evidence="1">
    <location>
        <begin position="7"/>
        <end position="27"/>
    </location>
</feature>
<evidence type="ECO:0000313" key="3">
    <source>
        <dbReference type="Proteomes" id="UP000256794"/>
    </source>
</evidence>
<proteinExistence type="predicted"/>
<dbReference type="EMBL" id="QUMX01000064">
    <property type="protein sequence ID" value="REG28331.1"/>
    <property type="molecule type" value="Genomic_DNA"/>
</dbReference>
<sequence length="41" mass="4316">MAYAMIGGLISFTILTLVVMPVILSYIDSVPVHPAVPVESA</sequence>
<evidence type="ECO:0000256" key="1">
    <source>
        <dbReference type="SAM" id="Phobius"/>
    </source>
</evidence>
<dbReference type="Proteomes" id="UP000256794">
    <property type="component" value="Unassembled WGS sequence"/>
</dbReference>
<accession>A0AAQ0HDR7</accession>
<organism evidence="2 3">
    <name type="scientific">Paracoccus versutus</name>
    <name type="common">Thiobacillus versutus</name>
    <dbReference type="NCBI Taxonomy" id="34007"/>
    <lineage>
        <taxon>Bacteria</taxon>
        <taxon>Pseudomonadati</taxon>
        <taxon>Pseudomonadota</taxon>
        <taxon>Alphaproteobacteria</taxon>
        <taxon>Rhodobacterales</taxon>
        <taxon>Paracoccaceae</taxon>
        <taxon>Paracoccus</taxon>
    </lineage>
</organism>
<dbReference type="RefSeq" id="WP_275600370.1">
    <property type="nucleotide sequence ID" value="NZ_CP035284.1"/>
</dbReference>
<dbReference type="AlphaFoldDB" id="A0AAQ0HDR7"/>